<name>A0A0X8JQ66_9BACT</name>
<dbReference type="Pfam" id="PF13279">
    <property type="entry name" value="4HBT_2"/>
    <property type="match status" value="1"/>
</dbReference>
<keyword evidence="2" id="KW-0378">Hydrolase</keyword>
<dbReference type="Gene3D" id="3.10.129.10">
    <property type="entry name" value="Hotdog Thioesterase"/>
    <property type="match status" value="1"/>
</dbReference>
<evidence type="ECO:0000256" key="1">
    <source>
        <dbReference type="ARBA" id="ARBA00005953"/>
    </source>
</evidence>
<accession>A0A0X8JQ66</accession>
<dbReference type="Proteomes" id="UP000063964">
    <property type="component" value="Chromosome"/>
</dbReference>
<evidence type="ECO:0000313" key="3">
    <source>
        <dbReference type="EMBL" id="AMD92889.1"/>
    </source>
</evidence>
<comment type="similarity">
    <text evidence="1">Belongs to the 4-hydroxybenzoyl-CoA thioesterase family.</text>
</comment>
<proteinExistence type="inferred from homology"/>
<keyword evidence="4" id="KW-1185">Reference proteome</keyword>
<dbReference type="OrthoDB" id="9800856at2"/>
<dbReference type="PANTHER" id="PTHR31793:SF27">
    <property type="entry name" value="NOVEL THIOESTERASE SUPERFAMILY DOMAIN AND SAPOSIN A-TYPE DOMAIN CONTAINING PROTEIN (0610012H03RIK)"/>
    <property type="match status" value="1"/>
</dbReference>
<dbReference type="RefSeq" id="WP_066605266.1">
    <property type="nucleotide sequence ID" value="NZ_CP014230.1"/>
</dbReference>
<dbReference type="KEGG" id="doa:AXF15_07090"/>
<dbReference type="GO" id="GO:0047617">
    <property type="term" value="F:fatty acyl-CoA hydrolase activity"/>
    <property type="evidence" value="ECO:0007669"/>
    <property type="project" value="TreeGrafter"/>
</dbReference>
<gene>
    <name evidence="3" type="ORF">AXF15_07090</name>
</gene>
<sequence length="152" mass="17810">MKKKYFKTGPDAPEPLRMDTLRTIRFEEVDPLGIVWHGRYPSYFEDARVALGDRYGIGYADFRRERVAAPIKQMRADYILPLRFGERCTITALLHWTEAARINFEFEIRNQNGQLTTTGCTVQLFLDERGGMLMSPPDFYLHFLRRWKDGAL</sequence>
<reference evidence="4" key="1">
    <citation type="submission" date="2016-02" db="EMBL/GenBank/DDBJ databases">
        <authorList>
            <person name="Holder M.E."/>
            <person name="Ajami N.J."/>
            <person name="Petrosino J.F."/>
        </authorList>
    </citation>
    <scope>NUCLEOTIDE SEQUENCE [LARGE SCALE GENOMIC DNA]</scope>
    <source>
        <strain evidence="4">DSM 12838</strain>
    </source>
</reference>
<dbReference type="EMBL" id="CP014230">
    <property type="protein sequence ID" value="AMD92889.1"/>
    <property type="molecule type" value="Genomic_DNA"/>
</dbReference>
<dbReference type="CDD" id="cd00586">
    <property type="entry name" value="4HBT"/>
    <property type="match status" value="1"/>
</dbReference>
<protein>
    <submittedName>
        <fullName evidence="3">Thioesterase</fullName>
    </submittedName>
</protein>
<dbReference type="SUPFAM" id="SSF54637">
    <property type="entry name" value="Thioesterase/thiol ester dehydrase-isomerase"/>
    <property type="match status" value="1"/>
</dbReference>
<dbReference type="STRING" id="888061.AXF15_07090"/>
<organism evidence="3 4">
    <name type="scientific">Desulfomicrobium orale DSM 12838</name>
    <dbReference type="NCBI Taxonomy" id="888061"/>
    <lineage>
        <taxon>Bacteria</taxon>
        <taxon>Pseudomonadati</taxon>
        <taxon>Thermodesulfobacteriota</taxon>
        <taxon>Desulfovibrionia</taxon>
        <taxon>Desulfovibrionales</taxon>
        <taxon>Desulfomicrobiaceae</taxon>
        <taxon>Desulfomicrobium</taxon>
    </lineage>
</organism>
<dbReference type="InterPro" id="IPR050563">
    <property type="entry name" value="4-hydroxybenzoyl-CoA_TE"/>
</dbReference>
<evidence type="ECO:0000256" key="2">
    <source>
        <dbReference type="ARBA" id="ARBA00022801"/>
    </source>
</evidence>
<evidence type="ECO:0000313" key="4">
    <source>
        <dbReference type="Proteomes" id="UP000063964"/>
    </source>
</evidence>
<dbReference type="InterPro" id="IPR029069">
    <property type="entry name" value="HotDog_dom_sf"/>
</dbReference>
<dbReference type="AlphaFoldDB" id="A0A0X8JQ66"/>
<dbReference type="PANTHER" id="PTHR31793">
    <property type="entry name" value="4-HYDROXYBENZOYL-COA THIOESTERASE FAMILY MEMBER"/>
    <property type="match status" value="1"/>
</dbReference>